<gene>
    <name evidence="2" type="ORF">BOX15_Mlig001698g1</name>
    <name evidence="1" type="ORF">BOX15_Mlig001698g5</name>
</gene>
<keyword evidence="3" id="KW-1185">Reference proteome</keyword>
<reference evidence="2 3" key="1">
    <citation type="submission" date="2017-06" db="EMBL/GenBank/DDBJ databases">
        <title>A platform for efficient transgenesis in Macrostomum lignano, a flatworm model organism for stem cell research.</title>
        <authorList>
            <person name="Berezikov E."/>
        </authorList>
    </citation>
    <scope>NUCLEOTIDE SEQUENCE [LARGE SCALE GENOMIC DNA]</scope>
    <source>
        <strain evidence="2">DV1</strain>
        <tissue evidence="2">Whole organism</tissue>
    </source>
</reference>
<sequence>MTSFYKFEILAPEDSEASIQSHRKLIYKPPSTMSSQQARSARPVAKDPFRFFYYKGESEESKAMLRRMVGASARVLVQPSISCVITNPDLMERVRESDQKGNVRSSG</sequence>
<dbReference type="EMBL" id="NIVC01000418">
    <property type="protein sequence ID" value="PAA83467.1"/>
    <property type="molecule type" value="Genomic_DNA"/>
</dbReference>
<evidence type="ECO:0000313" key="1">
    <source>
        <dbReference type="EMBL" id="PAA75435.1"/>
    </source>
</evidence>
<evidence type="ECO:0000313" key="2">
    <source>
        <dbReference type="EMBL" id="PAA83467.1"/>
    </source>
</evidence>
<name>A0A267GDE1_9PLAT</name>
<evidence type="ECO:0000313" key="3">
    <source>
        <dbReference type="Proteomes" id="UP000215902"/>
    </source>
</evidence>
<dbReference type="AlphaFoldDB" id="A0A267GDE1"/>
<protein>
    <submittedName>
        <fullName evidence="2">Uncharacterized protein</fullName>
    </submittedName>
</protein>
<proteinExistence type="predicted"/>
<dbReference type="EMBL" id="NIVC01000884">
    <property type="protein sequence ID" value="PAA75435.1"/>
    <property type="molecule type" value="Genomic_DNA"/>
</dbReference>
<dbReference type="Proteomes" id="UP000215902">
    <property type="component" value="Unassembled WGS sequence"/>
</dbReference>
<accession>A0A267GDE1</accession>
<organism evidence="2 3">
    <name type="scientific">Macrostomum lignano</name>
    <dbReference type="NCBI Taxonomy" id="282301"/>
    <lineage>
        <taxon>Eukaryota</taxon>
        <taxon>Metazoa</taxon>
        <taxon>Spiralia</taxon>
        <taxon>Lophotrochozoa</taxon>
        <taxon>Platyhelminthes</taxon>
        <taxon>Rhabditophora</taxon>
        <taxon>Macrostomorpha</taxon>
        <taxon>Macrostomida</taxon>
        <taxon>Macrostomidae</taxon>
        <taxon>Macrostomum</taxon>
    </lineage>
</organism>
<comment type="caution">
    <text evidence="2">The sequence shown here is derived from an EMBL/GenBank/DDBJ whole genome shotgun (WGS) entry which is preliminary data.</text>
</comment>